<proteinExistence type="predicted"/>
<name>A0A4Y7L4U0_PAPSO</name>
<dbReference type="Gramene" id="RZC79650">
    <property type="protein sequence ID" value="RZC79650"/>
    <property type="gene ID" value="C5167_042229"/>
</dbReference>
<protein>
    <submittedName>
        <fullName evidence="1">Uncharacterized protein</fullName>
    </submittedName>
</protein>
<keyword evidence="2" id="KW-1185">Reference proteome</keyword>
<organism evidence="1 2">
    <name type="scientific">Papaver somniferum</name>
    <name type="common">Opium poppy</name>
    <dbReference type="NCBI Taxonomy" id="3469"/>
    <lineage>
        <taxon>Eukaryota</taxon>
        <taxon>Viridiplantae</taxon>
        <taxon>Streptophyta</taxon>
        <taxon>Embryophyta</taxon>
        <taxon>Tracheophyta</taxon>
        <taxon>Spermatophyta</taxon>
        <taxon>Magnoliopsida</taxon>
        <taxon>Ranunculales</taxon>
        <taxon>Papaveraceae</taxon>
        <taxon>Papaveroideae</taxon>
        <taxon>Papaver</taxon>
    </lineage>
</organism>
<reference evidence="1 2" key="1">
    <citation type="journal article" date="2018" name="Science">
        <title>The opium poppy genome and morphinan production.</title>
        <authorList>
            <person name="Guo L."/>
            <person name="Winzer T."/>
            <person name="Yang X."/>
            <person name="Li Y."/>
            <person name="Ning Z."/>
            <person name="He Z."/>
            <person name="Teodor R."/>
            <person name="Lu Y."/>
            <person name="Bowser T.A."/>
            <person name="Graham I.A."/>
            <person name="Ye K."/>
        </authorList>
    </citation>
    <scope>NUCLEOTIDE SEQUENCE [LARGE SCALE GENOMIC DNA]</scope>
    <source>
        <strain evidence="2">cv. HN1</strain>
        <tissue evidence="1">Leaves</tissue>
    </source>
</reference>
<evidence type="ECO:0000313" key="1">
    <source>
        <dbReference type="EMBL" id="RZC79650.1"/>
    </source>
</evidence>
<sequence>MDSGIEDLELDDYTATEPPMIDVGYILKCYCSPLRNAGSALDHSPFFGSGKVVIDAKYRDI</sequence>
<dbReference type="EMBL" id="CM010724">
    <property type="protein sequence ID" value="RZC79650.1"/>
    <property type="molecule type" value="Genomic_DNA"/>
</dbReference>
<dbReference type="Proteomes" id="UP000316621">
    <property type="component" value="Chromosome 10"/>
</dbReference>
<accession>A0A4Y7L4U0</accession>
<evidence type="ECO:0000313" key="2">
    <source>
        <dbReference type="Proteomes" id="UP000316621"/>
    </source>
</evidence>
<gene>
    <name evidence="1" type="ORF">C5167_042229</name>
</gene>
<dbReference type="AlphaFoldDB" id="A0A4Y7L4U0"/>